<dbReference type="CDD" id="cd08168">
    <property type="entry name" value="Cytochrom_C3"/>
    <property type="match status" value="1"/>
</dbReference>
<name>A0A250IA23_9BACT</name>
<dbReference type="SUPFAM" id="SSF48452">
    <property type="entry name" value="TPR-like"/>
    <property type="match status" value="1"/>
</dbReference>
<dbReference type="SMART" id="SM00028">
    <property type="entry name" value="TPR"/>
    <property type="match status" value="2"/>
</dbReference>
<dbReference type="Pfam" id="PF13435">
    <property type="entry name" value="Cytochrome_C554"/>
    <property type="match status" value="1"/>
</dbReference>
<dbReference type="KEGG" id="mbd:MEBOL_002173"/>
<dbReference type="InterPro" id="IPR019734">
    <property type="entry name" value="TPR_rpt"/>
</dbReference>
<gene>
    <name evidence="4" type="ORF">MEBOL_002173</name>
</gene>
<dbReference type="InterPro" id="IPR023155">
    <property type="entry name" value="Cyt_c-552/4"/>
</dbReference>
<evidence type="ECO:0000256" key="1">
    <source>
        <dbReference type="ARBA" id="ARBA00022729"/>
    </source>
</evidence>
<reference evidence="4 5" key="1">
    <citation type="submission" date="2017-06" db="EMBL/GenBank/DDBJ databases">
        <authorList>
            <person name="Kim H.J."/>
            <person name="Triplett B.A."/>
        </authorList>
    </citation>
    <scope>NUCLEOTIDE SEQUENCE [LARGE SCALE GENOMIC DNA]</scope>
    <source>
        <strain evidence="4 5">DSM 14713</strain>
    </source>
</reference>
<dbReference type="Gene3D" id="1.10.1130.10">
    <property type="entry name" value="Flavocytochrome C3, Chain A"/>
    <property type="match status" value="1"/>
</dbReference>
<dbReference type="Pfam" id="PF14559">
    <property type="entry name" value="TPR_19"/>
    <property type="match status" value="1"/>
</dbReference>
<evidence type="ECO:0000259" key="3">
    <source>
        <dbReference type="Pfam" id="PF13435"/>
    </source>
</evidence>
<dbReference type="PANTHER" id="PTHR35038:SF8">
    <property type="entry name" value="C-TYPE POLYHEME CYTOCHROME OMCC"/>
    <property type="match status" value="1"/>
</dbReference>
<dbReference type="SUPFAM" id="SSF48695">
    <property type="entry name" value="Multiheme cytochromes"/>
    <property type="match status" value="1"/>
</dbReference>
<dbReference type="Pfam" id="PF13646">
    <property type="entry name" value="HEAT_2"/>
    <property type="match status" value="1"/>
</dbReference>
<dbReference type="InterPro" id="IPR011990">
    <property type="entry name" value="TPR-like_helical_dom_sf"/>
</dbReference>
<dbReference type="PROSITE" id="PS50005">
    <property type="entry name" value="TPR"/>
    <property type="match status" value="1"/>
</dbReference>
<dbReference type="SUPFAM" id="SSF48371">
    <property type="entry name" value="ARM repeat"/>
    <property type="match status" value="1"/>
</dbReference>
<sequence>MPVLSSPASGYVGSLQCAECHVDEHAAWSQDWHARALSEARPEWVVGDFTNTHYQGTSSEAWMTRRDTHSFMRTRGPTGALADYPVDWVVGGKRMQDPITHLPDGRWQVLPIYFHVTGHGEWVDYSESKQGALTPEHPFFWTNWQRNAQHACLDCHVTGLDTHYDRQRHQWSTGFADAGVACESCHGPGSRHVETQLARDIVQPAKLAPAKGLAVCGQCHGPHRTLFPLLDAPHHFKPGDRYEDSYQPMVVLLDEERSGDFFDDGRPKTSSFEYQALIQSRCFLQGGATCLTCHSAPHAQHGANELRGTAGSASCQGCHAKETAEGSRHTHHASAGAPDCVACHMPPTVTGVLDSFADHAIDVPVPRNTVKHGIPNACNACHTHAQASPEAMDAALAKWWPRAKTRQARRTRLADALAVKTAADSRPALEQVVADTKEAPSLRGAAARLLAQRFRRDAVPALKAALVTARDSGLRSDLVSALASTGVREVADVLAPLLDDSSLWVRQAAAIALAGAGDARGTRVLESLASDSASEGLPVPHIVLGQLALRRGDLATGTRQLERSLDLQPYNTSVLVLLADAYARQGDMSRARERLDEALRFDPQNRGARQRMNLLQRGPGR</sequence>
<keyword evidence="2" id="KW-0802">TPR repeat</keyword>
<dbReference type="InterPro" id="IPR051829">
    <property type="entry name" value="Multiheme_Cytochr_ET"/>
</dbReference>
<feature type="domain" description="Cytochrome c-552/4" evidence="3">
    <location>
        <begin position="146"/>
        <end position="187"/>
    </location>
</feature>
<dbReference type="EMBL" id="CP022163">
    <property type="protein sequence ID" value="ATB28724.1"/>
    <property type="molecule type" value="Genomic_DNA"/>
</dbReference>
<dbReference type="SMART" id="SM00567">
    <property type="entry name" value="EZ_HEAT"/>
    <property type="match status" value="3"/>
</dbReference>
<dbReference type="InterPro" id="IPR036280">
    <property type="entry name" value="Multihaem_cyt_sf"/>
</dbReference>
<proteinExistence type="predicted"/>
<dbReference type="Proteomes" id="UP000217289">
    <property type="component" value="Chromosome"/>
</dbReference>
<accession>A0A250IA23</accession>
<dbReference type="InterPro" id="IPR011989">
    <property type="entry name" value="ARM-like"/>
</dbReference>
<dbReference type="InterPro" id="IPR016024">
    <property type="entry name" value="ARM-type_fold"/>
</dbReference>
<feature type="repeat" description="TPR" evidence="2">
    <location>
        <begin position="572"/>
        <end position="605"/>
    </location>
</feature>
<evidence type="ECO:0000313" key="5">
    <source>
        <dbReference type="Proteomes" id="UP000217289"/>
    </source>
</evidence>
<evidence type="ECO:0000256" key="2">
    <source>
        <dbReference type="PROSITE-ProRule" id="PRU00339"/>
    </source>
</evidence>
<dbReference type="Gene3D" id="1.25.10.10">
    <property type="entry name" value="Leucine-rich Repeat Variant"/>
    <property type="match status" value="1"/>
</dbReference>
<keyword evidence="5" id="KW-1185">Reference proteome</keyword>
<keyword evidence="1" id="KW-0732">Signal</keyword>
<organism evidence="4 5">
    <name type="scientific">Melittangium boletus DSM 14713</name>
    <dbReference type="NCBI Taxonomy" id="1294270"/>
    <lineage>
        <taxon>Bacteria</taxon>
        <taxon>Pseudomonadati</taxon>
        <taxon>Myxococcota</taxon>
        <taxon>Myxococcia</taxon>
        <taxon>Myxococcales</taxon>
        <taxon>Cystobacterineae</taxon>
        <taxon>Archangiaceae</taxon>
        <taxon>Melittangium</taxon>
    </lineage>
</organism>
<protein>
    <recommendedName>
        <fullName evidence="3">Cytochrome c-552/4 domain-containing protein</fullName>
    </recommendedName>
</protein>
<dbReference type="AlphaFoldDB" id="A0A250IA23"/>
<dbReference type="Gene3D" id="1.25.40.10">
    <property type="entry name" value="Tetratricopeptide repeat domain"/>
    <property type="match status" value="1"/>
</dbReference>
<evidence type="ECO:0000313" key="4">
    <source>
        <dbReference type="EMBL" id="ATB28724.1"/>
    </source>
</evidence>
<dbReference type="PANTHER" id="PTHR35038">
    <property type="entry name" value="DISSIMILATORY SULFITE REDUCTASE SIRA"/>
    <property type="match status" value="1"/>
</dbReference>
<dbReference type="InterPro" id="IPR004155">
    <property type="entry name" value="PBS_lyase_HEAT"/>
</dbReference>